<proteinExistence type="predicted"/>
<feature type="coiled-coil region" evidence="1">
    <location>
        <begin position="116"/>
        <end position="150"/>
    </location>
</feature>
<feature type="region of interest" description="Disordered" evidence="2">
    <location>
        <begin position="1"/>
        <end position="34"/>
    </location>
</feature>
<dbReference type="AlphaFoldDB" id="A0A7J0FXL3"/>
<comment type="caution">
    <text evidence="3">The sequence shown here is derived from an EMBL/GenBank/DDBJ whole genome shotgun (WGS) entry which is preliminary data.</text>
</comment>
<gene>
    <name evidence="3" type="ORF">Acr_16g0000490</name>
</gene>
<accession>A0A7J0FXL3</accession>
<evidence type="ECO:0000256" key="1">
    <source>
        <dbReference type="SAM" id="Coils"/>
    </source>
</evidence>
<protein>
    <submittedName>
        <fullName evidence="3">Uncharacterized protein</fullName>
    </submittedName>
</protein>
<organism evidence="3 4">
    <name type="scientific">Actinidia rufa</name>
    <dbReference type="NCBI Taxonomy" id="165716"/>
    <lineage>
        <taxon>Eukaryota</taxon>
        <taxon>Viridiplantae</taxon>
        <taxon>Streptophyta</taxon>
        <taxon>Embryophyta</taxon>
        <taxon>Tracheophyta</taxon>
        <taxon>Spermatophyta</taxon>
        <taxon>Magnoliopsida</taxon>
        <taxon>eudicotyledons</taxon>
        <taxon>Gunneridae</taxon>
        <taxon>Pentapetalae</taxon>
        <taxon>asterids</taxon>
        <taxon>Ericales</taxon>
        <taxon>Actinidiaceae</taxon>
        <taxon>Actinidia</taxon>
    </lineage>
</organism>
<name>A0A7J0FXL3_9ERIC</name>
<evidence type="ECO:0000313" key="4">
    <source>
        <dbReference type="Proteomes" id="UP000585474"/>
    </source>
</evidence>
<evidence type="ECO:0000256" key="2">
    <source>
        <dbReference type="SAM" id="MobiDB-lite"/>
    </source>
</evidence>
<sequence length="236" mass="25962">MSKRIDVKKLPSTTKLAKATLPSSGGKGTQGKERLAKKVKGIPNAPLEVFPQKKYPTKRVTKLVKSGIPPLTSFVSMGVVLARSTTTSAFPTGDEEALILSSSLVGQVKETRLVKLKEEKEKVVAMKALFELAREKLKKKVAKLKGKEKEAAEGVEFAKTLVIIEFKPFEKKFSEILTIEASRSHGEGFDLCKKQIKLHFPDFSIDNIEIDPDLAKERDGDGTVDSDETLVKDPIP</sequence>
<evidence type="ECO:0000313" key="3">
    <source>
        <dbReference type="EMBL" id="GFZ03425.1"/>
    </source>
</evidence>
<reference evidence="3 4" key="1">
    <citation type="submission" date="2019-07" db="EMBL/GenBank/DDBJ databases">
        <title>De Novo Assembly of kiwifruit Actinidia rufa.</title>
        <authorList>
            <person name="Sugita-Konishi S."/>
            <person name="Sato K."/>
            <person name="Mori E."/>
            <person name="Abe Y."/>
            <person name="Kisaki G."/>
            <person name="Hamano K."/>
            <person name="Suezawa K."/>
            <person name="Otani M."/>
            <person name="Fukuda T."/>
            <person name="Manabe T."/>
            <person name="Gomi K."/>
            <person name="Tabuchi M."/>
            <person name="Akimitsu K."/>
            <person name="Kataoka I."/>
        </authorList>
    </citation>
    <scope>NUCLEOTIDE SEQUENCE [LARGE SCALE GENOMIC DNA]</scope>
    <source>
        <strain evidence="4">cv. Fuchu</strain>
    </source>
</reference>
<keyword evidence="1" id="KW-0175">Coiled coil</keyword>
<dbReference type="Proteomes" id="UP000585474">
    <property type="component" value="Unassembled WGS sequence"/>
</dbReference>
<keyword evidence="4" id="KW-1185">Reference proteome</keyword>
<feature type="region of interest" description="Disordered" evidence="2">
    <location>
        <begin position="214"/>
        <end position="236"/>
    </location>
</feature>
<dbReference type="EMBL" id="BJWL01000016">
    <property type="protein sequence ID" value="GFZ03425.1"/>
    <property type="molecule type" value="Genomic_DNA"/>
</dbReference>